<dbReference type="SUPFAM" id="SSF53098">
    <property type="entry name" value="Ribonuclease H-like"/>
    <property type="match status" value="1"/>
</dbReference>
<dbReference type="Proteomes" id="UP000736164">
    <property type="component" value="Unassembled WGS sequence"/>
</dbReference>
<evidence type="ECO:0000313" key="2">
    <source>
        <dbReference type="Proteomes" id="UP000736164"/>
    </source>
</evidence>
<accession>A0A8J7P1X4</accession>
<reference evidence="1" key="1">
    <citation type="journal article" date="2021" name="Cell">
        <title>Tracing the genetic footprints of vertebrate landing in non-teleost ray-finned fishes.</title>
        <authorList>
            <person name="Bi X."/>
            <person name="Wang K."/>
            <person name="Yang L."/>
            <person name="Pan H."/>
            <person name="Jiang H."/>
            <person name="Wei Q."/>
            <person name="Fang M."/>
            <person name="Yu H."/>
            <person name="Zhu C."/>
            <person name="Cai Y."/>
            <person name="He Y."/>
            <person name="Gan X."/>
            <person name="Zeng H."/>
            <person name="Yu D."/>
            <person name="Zhu Y."/>
            <person name="Jiang H."/>
            <person name="Qiu Q."/>
            <person name="Yang H."/>
            <person name="Zhang Y.E."/>
            <person name="Wang W."/>
            <person name="Zhu M."/>
            <person name="He S."/>
            <person name="Zhang G."/>
        </authorList>
    </citation>
    <scope>NUCLEOTIDE SEQUENCE</scope>
    <source>
        <strain evidence="1">Allg_001</strain>
    </source>
</reference>
<gene>
    <name evidence="1" type="primary">Zbed5_9</name>
    <name evidence="1" type="ORF">GTO95_0013346</name>
</gene>
<feature type="non-terminal residue" evidence="1">
    <location>
        <position position="1"/>
    </location>
</feature>
<sequence>RISLLMKLKDLKQRKSTIRNSATPISKAQEASYYASLQIAKAGKPHTIGEELFLPLAKELILIVCGEKAAKQLDLVALSNVTVTRRIINMADDVKSTLIERVKMSRCFSLQLDESVNVVNLANLLVYVRYEFEGMSHEDFLFYNPLPTRTTGEHIYQLLNEFIEENGIDWKKCVGVCTDGARAMTGRHSGVVARIREVAPGMKWTHCSIHREALAAKKMSEDLKSVLDSTVKVVNFIKARPMNSRLLSVLCNEMGSEHVQLLLHTEVRWLSRGRVLTRLFELHSEVQMFLHDQKSPLASLFDDPVWLVKLAFLADIFTHLNELNMGLQGLSLTIFDVSDKITAMKKKLQLFVNKINAGDVFSFPTLENHLHTYVVEHDAAVRDVIVHLLSLKEQFSEYFPVEATPEWIRNPFTVDAEEIPKNLSCAEQEKLLELSSDATLMSELK</sequence>
<proteinExistence type="predicted"/>
<dbReference type="EMBL" id="JAAWVO010060233">
    <property type="protein sequence ID" value="MBN3322404.1"/>
    <property type="molecule type" value="Genomic_DNA"/>
</dbReference>
<protein>
    <submittedName>
        <fullName evidence="1">ZBED5 protein</fullName>
    </submittedName>
</protein>
<dbReference type="PANTHER" id="PTHR45913">
    <property type="entry name" value="EPM2A-INTERACTING PROTEIN 1"/>
    <property type="match status" value="1"/>
</dbReference>
<comment type="caution">
    <text evidence="1">The sequence shown here is derived from an EMBL/GenBank/DDBJ whole genome shotgun (WGS) entry which is preliminary data.</text>
</comment>
<keyword evidence="2" id="KW-1185">Reference proteome</keyword>
<evidence type="ECO:0000313" key="1">
    <source>
        <dbReference type="EMBL" id="MBN3322404.1"/>
    </source>
</evidence>
<dbReference type="PANTHER" id="PTHR45913:SF19">
    <property type="entry name" value="LOW QUALITY PROTEIN: ZINC FINGER BED DOMAIN-CONTAINING PROTEIN 5-LIKE"/>
    <property type="match status" value="1"/>
</dbReference>
<name>A0A8J7P1X4_ATRSP</name>
<feature type="non-terminal residue" evidence="1">
    <location>
        <position position="445"/>
    </location>
</feature>
<organism evidence="1 2">
    <name type="scientific">Atractosteus spatula</name>
    <name type="common">Alligator gar</name>
    <name type="synonym">Lepisosteus spatula</name>
    <dbReference type="NCBI Taxonomy" id="7917"/>
    <lineage>
        <taxon>Eukaryota</taxon>
        <taxon>Metazoa</taxon>
        <taxon>Chordata</taxon>
        <taxon>Craniata</taxon>
        <taxon>Vertebrata</taxon>
        <taxon>Euteleostomi</taxon>
        <taxon>Actinopterygii</taxon>
        <taxon>Neopterygii</taxon>
        <taxon>Holostei</taxon>
        <taxon>Semionotiformes</taxon>
        <taxon>Lepisosteidae</taxon>
        <taxon>Atractosteus</taxon>
    </lineage>
</organism>
<dbReference type="AlphaFoldDB" id="A0A8J7P1X4"/>
<dbReference type="InterPro" id="IPR012337">
    <property type="entry name" value="RNaseH-like_sf"/>
</dbReference>